<dbReference type="Pfam" id="PF10392">
    <property type="entry name" value="COG5_N"/>
    <property type="match status" value="1"/>
</dbReference>
<proteinExistence type="predicted"/>
<dbReference type="Proteomes" id="UP001497444">
    <property type="component" value="Chromosome 1"/>
</dbReference>
<dbReference type="InterPro" id="IPR049176">
    <property type="entry name" value="COG5_N"/>
</dbReference>
<organism evidence="1 2">
    <name type="scientific">Sphagnum jensenii</name>
    <dbReference type="NCBI Taxonomy" id="128206"/>
    <lineage>
        <taxon>Eukaryota</taxon>
        <taxon>Viridiplantae</taxon>
        <taxon>Streptophyta</taxon>
        <taxon>Embryophyta</taxon>
        <taxon>Bryophyta</taxon>
        <taxon>Sphagnophytina</taxon>
        <taxon>Sphagnopsida</taxon>
        <taxon>Sphagnales</taxon>
        <taxon>Sphagnaceae</taxon>
        <taxon>Sphagnum</taxon>
    </lineage>
</organism>
<protein>
    <submittedName>
        <fullName evidence="1">Uncharacterized protein</fullName>
    </submittedName>
</protein>
<dbReference type="Pfam" id="PF20649">
    <property type="entry name" value="COG5_C"/>
    <property type="match status" value="1"/>
</dbReference>
<accession>A0ABP0VP45</accession>
<name>A0ABP0VP45_9BRYO</name>
<reference evidence="1 2" key="1">
    <citation type="submission" date="2024-02" db="EMBL/GenBank/DDBJ databases">
        <authorList>
            <consortium name="ELIXIR-Norway"/>
            <consortium name="Elixir Norway"/>
        </authorList>
    </citation>
    <scope>NUCLEOTIDE SEQUENCE [LARGE SCALE GENOMIC DNA]</scope>
</reference>
<evidence type="ECO:0000313" key="1">
    <source>
        <dbReference type="EMBL" id="CAK9255691.1"/>
    </source>
</evidence>
<dbReference type="PANTHER" id="PTHR13228">
    <property type="entry name" value="CONSERVED OLIGOMERIC GOLGI COMPLEX COMPONENT 5"/>
    <property type="match status" value="1"/>
</dbReference>
<dbReference type="EMBL" id="OZ020096">
    <property type="protein sequence ID" value="CAK9255691.1"/>
    <property type="molecule type" value="Genomic_DNA"/>
</dbReference>
<evidence type="ECO:0000313" key="2">
    <source>
        <dbReference type="Proteomes" id="UP001497444"/>
    </source>
</evidence>
<sequence>MATTALQRTGSPYQRISPSASPRHRLASYRILSLSRFERDGFSLANGTDSGTEATEAASRAAIEEFEKDSVFAKFLVDDYNATQFASEALSSGSAAFPLEKLQEGIQLLEKQLRSEVFFRHDELLQQISSLKETESVLTVVRAGAESLQASTQRVRSEIAEPYKQIKAKSRQLASLHDTVELLRSVIRALKQLKKLQELMESSGAKADLAKAAQIYNDIETLRKEAEIAGVEVVDEEIPWLLEVGNQIRRDAMKGLESGMEALNQAEVGGILKVFYNMGELKSTIESLINRYKEMAVKSVSFALDMKAISASVGVSLGSGGIQRSGAPQGAGASKARESLWQRIGACMDQLHSIVVAAWHLQRVLSKKRDPISHIGFLDEVMQAGDPMLTEQVWEALVNSFGSQMKSAFTASSFVKEIFVMGYPKLLGLIDSLVERLFRDTDVKGVPPAIKAEAREQLIAALEPFQTAFLGKSLARLSDFVNSIFPTAARGSLPTQEHITRLVSHIYEELDATKSDKRLTLLVLHEVSKVLHLFAEKAECQTFTGLDIRQVTGPITPQQLKNFTLCLYLQDVHARISSMLVGLPTVAPEVLSASLGAVYGVASDCITPLFKAIVEKLESYILQIHDQSFASEDNVGDDCSKYMEEVQKLIVHFQSEFLSKLLPGSLSAAGPVAGQSIPASLARRMASRVLLFWVRHAAMVRPLSESGKLQLIHDISELELVVGQTLFPVEQLGSPYRALRAFRPLLFLKTSEFASNPLLQELPPSVILDHLYSRAPEELESPMRQSKLSPQQYSLWLDSQGEEQAWKGIKATLDEYAAKVKARGDKEFSPIYLLMLQLGTLLIEGGQA</sequence>
<dbReference type="InterPro" id="IPR019465">
    <property type="entry name" value="Cog5"/>
</dbReference>
<gene>
    <name evidence="1" type="ORF">CSSPJE1EN1_LOCUS1169</name>
</gene>
<keyword evidence="2" id="KW-1185">Reference proteome</keyword>
<dbReference type="PANTHER" id="PTHR13228:SF3">
    <property type="entry name" value="CONSERVED OLIGOMERIC GOLGI COMPLEX SUBUNIT 5"/>
    <property type="match status" value="1"/>
</dbReference>
<dbReference type="InterPro" id="IPR048485">
    <property type="entry name" value="COG5_helical"/>
</dbReference>